<dbReference type="OrthoDB" id="156174at2157"/>
<reference evidence="3 4" key="1">
    <citation type="submission" date="2015-12" db="EMBL/GenBank/DDBJ databases">
        <title>Haloprofundus marisrubri gen. nov., sp. nov., an extremely halophilic archaeon isolated from the Discovery deep brine-seawater interface in the Red Sea.</title>
        <authorList>
            <person name="Zhang G."/>
            <person name="Stingl U."/>
            <person name="Rashid M."/>
        </authorList>
    </citation>
    <scope>NUCLEOTIDE SEQUENCE [LARGE SCALE GENOMIC DNA]</scope>
    <source>
        <strain evidence="3 4">SB9</strain>
    </source>
</reference>
<evidence type="ECO:0000313" key="3">
    <source>
        <dbReference type="EMBL" id="KTG10276.1"/>
    </source>
</evidence>
<evidence type="ECO:0000256" key="1">
    <source>
        <dbReference type="SAM" id="MobiDB-lite"/>
    </source>
</evidence>
<organism evidence="3 4">
    <name type="scientific">Haloprofundus marisrubri</name>
    <dbReference type="NCBI Taxonomy" id="1514971"/>
    <lineage>
        <taxon>Archaea</taxon>
        <taxon>Methanobacteriati</taxon>
        <taxon>Methanobacteriota</taxon>
        <taxon>Stenosarchaea group</taxon>
        <taxon>Halobacteria</taxon>
        <taxon>Halobacteriales</taxon>
        <taxon>Haloferacaceae</taxon>
        <taxon>Haloprofundus</taxon>
    </lineage>
</organism>
<dbReference type="InterPro" id="IPR055774">
    <property type="entry name" value="DUF7350"/>
</dbReference>
<dbReference type="EMBL" id="LOPU01000018">
    <property type="protein sequence ID" value="KTG10276.1"/>
    <property type="molecule type" value="Genomic_DNA"/>
</dbReference>
<accession>A0A0W1R9I1</accession>
<keyword evidence="4" id="KW-1185">Reference proteome</keyword>
<evidence type="ECO:0000259" key="2">
    <source>
        <dbReference type="Pfam" id="PF24041"/>
    </source>
</evidence>
<dbReference type="Gene3D" id="2.60.40.2480">
    <property type="entry name" value="Periplasmic metal-binding protein Tp34-type"/>
    <property type="match status" value="1"/>
</dbReference>
<dbReference type="STRING" id="1514971.AUR64_11900"/>
<name>A0A0W1R9I1_9EURY</name>
<dbReference type="AlphaFoldDB" id="A0A0W1R9I1"/>
<sequence length="403" mass="43276">MRRRTLLGAVGAGFAGSLAGCTNLFETTSSREPPVVENRPDAVYIPTHQEGMNMIGMGEAGDFTVGVMYSWPHRFWTTNGQQTERIDVGRNDAIHLMVSVWDAETGITIPSSGVTVETTDGEDYREEEVVYEMLSQRMGFHYGDNWPLPGDGTYTLRVDVGGTNVRRFGEFEGKFGEPGSVELEFEYSERERNDISYTMLEDRQGNPGALPVMEMQMEMGSQSSSGMEMGNESGMGMSNDSGMNMDNDSEMGMGNHSGMNTSNDSGMGGGSGMHDSMSMPVGKAPAPDSLPGESVGEQTSGDAVFVATAVPGGRFGDQPYLLVSPRTPYNGLVIPSMGLSATVGGNEVSLEPALDPEVGYHYGANVEGLSAGDDLELVVETPPQSARHEGFETAFLDMQSMTF</sequence>
<evidence type="ECO:0000313" key="4">
    <source>
        <dbReference type="Proteomes" id="UP000054387"/>
    </source>
</evidence>
<dbReference type="Proteomes" id="UP000054387">
    <property type="component" value="Unassembled WGS sequence"/>
</dbReference>
<gene>
    <name evidence="3" type="ORF">AUR64_11900</name>
</gene>
<feature type="region of interest" description="Disordered" evidence="1">
    <location>
        <begin position="258"/>
        <end position="297"/>
    </location>
</feature>
<dbReference type="RefSeq" id="WP_058581630.1">
    <property type="nucleotide sequence ID" value="NZ_LOPU01000018.1"/>
</dbReference>
<comment type="caution">
    <text evidence="3">The sequence shown here is derived from an EMBL/GenBank/DDBJ whole genome shotgun (WGS) entry which is preliminary data.</text>
</comment>
<proteinExistence type="predicted"/>
<dbReference type="Pfam" id="PF24041">
    <property type="entry name" value="DUF7350"/>
    <property type="match status" value="1"/>
</dbReference>
<dbReference type="InterPro" id="IPR038482">
    <property type="entry name" value="Tp34-type_sf"/>
</dbReference>
<dbReference type="PROSITE" id="PS51257">
    <property type="entry name" value="PROKAR_LIPOPROTEIN"/>
    <property type="match status" value="1"/>
</dbReference>
<protein>
    <recommendedName>
        <fullName evidence="2">DUF7350 domain-containing protein</fullName>
    </recommendedName>
</protein>
<feature type="domain" description="DUF7350" evidence="2">
    <location>
        <begin position="288"/>
        <end position="403"/>
    </location>
</feature>